<dbReference type="Gene3D" id="3.30.470.20">
    <property type="entry name" value="ATP-grasp fold, B domain"/>
    <property type="match status" value="1"/>
</dbReference>
<keyword evidence="5" id="KW-1185">Reference proteome</keyword>
<dbReference type="InterPro" id="IPR052032">
    <property type="entry name" value="ATP-dep_AA_Ligase"/>
</dbReference>
<dbReference type="GO" id="GO:0046872">
    <property type="term" value="F:metal ion binding"/>
    <property type="evidence" value="ECO:0007669"/>
    <property type="project" value="InterPro"/>
</dbReference>
<dbReference type="GO" id="GO:0005524">
    <property type="term" value="F:ATP binding"/>
    <property type="evidence" value="ECO:0007669"/>
    <property type="project" value="UniProtKB-UniRule"/>
</dbReference>
<evidence type="ECO:0000256" key="3">
    <source>
        <dbReference type="ARBA" id="ARBA00022840"/>
    </source>
</evidence>
<keyword evidence="3" id="KW-0067">ATP-binding</keyword>
<dbReference type="OrthoDB" id="8441067at2"/>
<dbReference type="PANTHER" id="PTHR43585:SF2">
    <property type="entry name" value="ATP-GRASP ENZYME FSQD"/>
    <property type="match status" value="1"/>
</dbReference>
<name>A0A2V4B0T3_9PSEU</name>
<gene>
    <name evidence="4" type="ORF">BAY60_10780</name>
</gene>
<organism evidence="4 5">
    <name type="scientific">Prauserella muralis</name>
    <dbReference type="NCBI Taxonomy" id="588067"/>
    <lineage>
        <taxon>Bacteria</taxon>
        <taxon>Bacillati</taxon>
        <taxon>Actinomycetota</taxon>
        <taxon>Actinomycetes</taxon>
        <taxon>Pseudonocardiales</taxon>
        <taxon>Pseudonocardiaceae</taxon>
        <taxon>Prauserella</taxon>
    </lineage>
</organism>
<dbReference type="AlphaFoldDB" id="A0A2V4B0T3"/>
<protein>
    <submittedName>
        <fullName evidence="4">Biotin carboxylase</fullName>
    </submittedName>
</protein>
<reference evidence="4 5" key="1">
    <citation type="submission" date="2016-07" db="EMBL/GenBank/DDBJ databases">
        <title>Draft genome sequence of Prauserella muralis DSM 45305, isolated from a mould-covered wall in an indoor environment.</title>
        <authorList>
            <person name="Ruckert C."/>
            <person name="Albersmeier A."/>
            <person name="Jiang C.-L."/>
            <person name="Jiang Y."/>
            <person name="Kalinowski J."/>
            <person name="Schneider O."/>
            <person name="Winkler A."/>
            <person name="Zotchev S.B."/>
        </authorList>
    </citation>
    <scope>NUCLEOTIDE SEQUENCE [LARGE SCALE GENOMIC DNA]</scope>
    <source>
        <strain evidence="4 5">DSM 45305</strain>
    </source>
</reference>
<dbReference type="Pfam" id="PF13535">
    <property type="entry name" value="ATP-grasp_4"/>
    <property type="match status" value="1"/>
</dbReference>
<evidence type="ECO:0000313" key="4">
    <source>
        <dbReference type="EMBL" id="PXY26978.1"/>
    </source>
</evidence>
<dbReference type="GO" id="GO:0016874">
    <property type="term" value="F:ligase activity"/>
    <property type="evidence" value="ECO:0007669"/>
    <property type="project" value="UniProtKB-KW"/>
</dbReference>
<evidence type="ECO:0000313" key="5">
    <source>
        <dbReference type="Proteomes" id="UP000249915"/>
    </source>
</evidence>
<dbReference type="Proteomes" id="UP000249915">
    <property type="component" value="Unassembled WGS sequence"/>
</dbReference>
<evidence type="ECO:0000256" key="2">
    <source>
        <dbReference type="ARBA" id="ARBA00022741"/>
    </source>
</evidence>
<dbReference type="PROSITE" id="PS50975">
    <property type="entry name" value="ATP_GRASP"/>
    <property type="match status" value="1"/>
</dbReference>
<evidence type="ECO:0000256" key="1">
    <source>
        <dbReference type="ARBA" id="ARBA00022598"/>
    </source>
</evidence>
<accession>A0A2V4B0T3</accession>
<dbReference type="InterPro" id="IPR011761">
    <property type="entry name" value="ATP-grasp"/>
</dbReference>
<dbReference type="EMBL" id="MASW01000002">
    <property type="protein sequence ID" value="PXY26978.1"/>
    <property type="molecule type" value="Genomic_DNA"/>
</dbReference>
<proteinExistence type="predicted"/>
<dbReference type="RefSeq" id="WP_112280978.1">
    <property type="nucleotide sequence ID" value="NZ_MASW01000002.1"/>
</dbReference>
<keyword evidence="1" id="KW-0436">Ligase</keyword>
<dbReference type="PANTHER" id="PTHR43585">
    <property type="entry name" value="FUMIPYRROLE BIOSYNTHESIS PROTEIN C"/>
    <property type="match status" value="1"/>
</dbReference>
<sequence>MKNIFVLALDEENTRTLNRIRGAEDYRFHSLLSVEECQVGDIEVEELLQKAEAQLDAFDGSIDAIVGYWDFPVSTLRAILCEKYGLPGPSLESIVKCEHKYWSRLEQRKAIDAYPHFGIVDLDTDDPRPPDGVRYPMWLKPVKSYSSELAFQVRDDEEFDGAVAEIREGIDRVGKPFDYLMGKLDLPAEIADVGGAACLAEEAMSGVQCATEGYVHKGQVVVYGVLDSIDYPGRSSFLRHQYPSQLPADAIEQLVDTSVRTIKQVGMDDSTFSIEFFYNPDARKVCLLEINPRHSQSHAEMFAYVDGVPNHETMVRVGLGQDPEPLHREGPYGIAAKWYHRRFSDALVRRVPTAAEIEKVQRDLPGVIVDIVPSEGMRLSDLPGQDSYSFELAHVFAGARDEAELKDKYERCIAALPFEFAEEG</sequence>
<dbReference type="SUPFAM" id="SSF56059">
    <property type="entry name" value="Glutathione synthetase ATP-binding domain-like"/>
    <property type="match status" value="1"/>
</dbReference>
<keyword evidence="2" id="KW-0547">Nucleotide-binding</keyword>
<comment type="caution">
    <text evidence="4">The sequence shown here is derived from an EMBL/GenBank/DDBJ whole genome shotgun (WGS) entry which is preliminary data.</text>
</comment>